<feature type="compositionally biased region" description="Polar residues" evidence="1">
    <location>
        <begin position="292"/>
        <end position="303"/>
    </location>
</feature>
<evidence type="ECO:0000256" key="1">
    <source>
        <dbReference type="SAM" id="MobiDB-lite"/>
    </source>
</evidence>
<dbReference type="PANTHER" id="PTHR35046:SF18">
    <property type="entry name" value="RNA-DIRECTED DNA POLYMERASE"/>
    <property type="match status" value="1"/>
</dbReference>
<dbReference type="EMBL" id="CAADRP010001586">
    <property type="protein sequence ID" value="VFU42731.1"/>
    <property type="molecule type" value="Genomic_DNA"/>
</dbReference>
<feature type="compositionally biased region" description="Basic and acidic residues" evidence="1">
    <location>
        <begin position="11"/>
        <end position="20"/>
    </location>
</feature>
<proteinExistence type="predicted"/>
<organism evidence="3">
    <name type="scientific">Salix viminalis</name>
    <name type="common">Common osier</name>
    <name type="synonym">Basket willow</name>
    <dbReference type="NCBI Taxonomy" id="40686"/>
    <lineage>
        <taxon>Eukaryota</taxon>
        <taxon>Viridiplantae</taxon>
        <taxon>Streptophyta</taxon>
        <taxon>Embryophyta</taxon>
        <taxon>Tracheophyta</taxon>
        <taxon>Spermatophyta</taxon>
        <taxon>Magnoliopsida</taxon>
        <taxon>eudicotyledons</taxon>
        <taxon>Gunneridae</taxon>
        <taxon>Pentapetalae</taxon>
        <taxon>rosids</taxon>
        <taxon>fabids</taxon>
        <taxon>Malpighiales</taxon>
        <taxon>Salicaceae</taxon>
        <taxon>Saliceae</taxon>
        <taxon>Salix</taxon>
    </lineage>
</organism>
<dbReference type="Pfam" id="PF03732">
    <property type="entry name" value="Retrotrans_gag"/>
    <property type="match status" value="1"/>
</dbReference>
<feature type="region of interest" description="Disordered" evidence="1">
    <location>
        <begin position="281"/>
        <end position="303"/>
    </location>
</feature>
<name>A0A6N2LPG8_SALVM</name>
<protein>
    <recommendedName>
        <fullName evidence="2">Retrotransposon gag domain-containing protein</fullName>
    </recommendedName>
</protein>
<accession>A0A6N2LPG8</accession>
<evidence type="ECO:0000313" key="3">
    <source>
        <dbReference type="EMBL" id="VFU42731.1"/>
    </source>
</evidence>
<dbReference type="InterPro" id="IPR005162">
    <property type="entry name" value="Retrotrans_gag_dom"/>
</dbReference>
<dbReference type="AlphaFoldDB" id="A0A6N2LPG8"/>
<reference evidence="3" key="1">
    <citation type="submission" date="2019-03" db="EMBL/GenBank/DDBJ databases">
        <authorList>
            <person name="Mank J."/>
            <person name="Almeida P."/>
        </authorList>
    </citation>
    <scope>NUCLEOTIDE SEQUENCE</scope>
    <source>
        <strain evidence="3">78183</strain>
    </source>
</reference>
<dbReference type="PANTHER" id="PTHR35046">
    <property type="entry name" value="ZINC KNUCKLE (CCHC-TYPE) FAMILY PROTEIN"/>
    <property type="match status" value="1"/>
</dbReference>
<feature type="compositionally biased region" description="Acidic residues" evidence="1">
    <location>
        <begin position="77"/>
        <end position="89"/>
    </location>
</feature>
<evidence type="ECO:0000259" key="2">
    <source>
        <dbReference type="Pfam" id="PF03732"/>
    </source>
</evidence>
<sequence>MANNNEGGRANSRDAGRRDADADLWAAIDEQRQAMARMEAMIQQLVRGPLAPANEGGRNRRGLEPPPSVTRNKPYADDSDDDSEEEAIDAPENQLQGRNQPEYRIRADILCSMGNCRSKNFWTGYLKWRVGEEHQVKLVSYKLRSGAAVWWERLQMDRQCQGKTPTRSWRRMKQLMMGRFLPPDYEQFLFQSLQNCVQGNRTVADYTEEWFRLSVRNNLNESEAQQVSRYLGGLKPSIRERIGLQVVWTVDEAHNMALKAELMEKTASPYKGKLTAIDVQNTPKVVPDHTSRGATSTSSKAGG</sequence>
<feature type="region of interest" description="Disordered" evidence="1">
    <location>
        <begin position="48"/>
        <end position="99"/>
    </location>
</feature>
<gene>
    <name evidence="3" type="ORF">SVIM_LOCUS259192</name>
</gene>
<feature type="domain" description="Retrotransposon gag" evidence="2">
    <location>
        <begin position="137"/>
        <end position="236"/>
    </location>
</feature>
<feature type="region of interest" description="Disordered" evidence="1">
    <location>
        <begin position="1"/>
        <end position="20"/>
    </location>
</feature>